<keyword evidence="3" id="KW-1185">Reference proteome</keyword>
<accession>A0A5B7FWX7</accession>
<feature type="compositionally biased region" description="Acidic residues" evidence="1">
    <location>
        <begin position="45"/>
        <end position="80"/>
    </location>
</feature>
<evidence type="ECO:0000256" key="1">
    <source>
        <dbReference type="SAM" id="MobiDB-lite"/>
    </source>
</evidence>
<dbReference type="EMBL" id="VSRR010010722">
    <property type="protein sequence ID" value="MPC52240.1"/>
    <property type="molecule type" value="Genomic_DNA"/>
</dbReference>
<evidence type="ECO:0000313" key="2">
    <source>
        <dbReference type="EMBL" id="MPC52240.1"/>
    </source>
</evidence>
<evidence type="ECO:0000313" key="3">
    <source>
        <dbReference type="Proteomes" id="UP000324222"/>
    </source>
</evidence>
<organism evidence="2 3">
    <name type="scientific">Portunus trituberculatus</name>
    <name type="common">Swimming crab</name>
    <name type="synonym">Neptunus trituberculatus</name>
    <dbReference type="NCBI Taxonomy" id="210409"/>
    <lineage>
        <taxon>Eukaryota</taxon>
        <taxon>Metazoa</taxon>
        <taxon>Ecdysozoa</taxon>
        <taxon>Arthropoda</taxon>
        <taxon>Crustacea</taxon>
        <taxon>Multicrustacea</taxon>
        <taxon>Malacostraca</taxon>
        <taxon>Eumalacostraca</taxon>
        <taxon>Eucarida</taxon>
        <taxon>Decapoda</taxon>
        <taxon>Pleocyemata</taxon>
        <taxon>Brachyura</taxon>
        <taxon>Eubrachyura</taxon>
        <taxon>Portunoidea</taxon>
        <taxon>Portunidae</taxon>
        <taxon>Portuninae</taxon>
        <taxon>Portunus</taxon>
    </lineage>
</organism>
<comment type="caution">
    <text evidence="2">The sequence shown here is derived from an EMBL/GenBank/DDBJ whole genome shotgun (WGS) entry which is preliminary data.</text>
</comment>
<reference evidence="2 3" key="1">
    <citation type="submission" date="2019-05" db="EMBL/GenBank/DDBJ databases">
        <title>Another draft genome of Portunus trituberculatus and its Hox gene families provides insights of decapod evolution.</title>
        <authorList>
            <person name="Jeong J.-H."/>
            <person name="Song I."/>
            <person name="Kim S."/>
            <person name="Choi T."/>
            <person name="Kim D."/>
            <person name="Ryu S."/>
            <person name="Kim W."/>
        </authorList>
    </citation>
    <scope>NUCLEOTIDE SEQUENCE [LARGE SCALE GENOMIC DNA]</scope>
    <source>
        <tissue evidence="2">Muscle</tissue>
    </source>
</reference>
<dbReference type="Proteomes" id="UP000324222">
    <property type="component" value="Unassembled WGS sequence"/>
</dbReference>
<sequence>MRKYSLQTPIKTWQINTAMYSEQGSVQQSLAKVFVEISRKMENTKEEEEEEEDREEEKDEEEKEEEEEEQEEDGEEGEEG</sequence>
<dbReference type="AlphaFoldDB" id="A0A5B7FWX7"/>
<protein>
    <submittedName>
        <fullName evidence="2">Uncharacterized protein</fullName>
    </submittedName>
</protein>
<proteinExistence type="predicted"/>
<feature type="region of interest" description="Disordered" evidence="1">
    <location>
        <begin position="40"/>
        <end position="80"/>
    </location>
</feature>
<name>A0A5B7FWX7_PORTR</name>
<gene>
    <name evidence="2" type="ORF">E2C01_046103</name>
</gene>